<dbReference type="InterPro" id="IPR004143">
    <property type="entry name" value="BPL_LPL_catalytic"/>
</dbReference>
<dbReference type="SUPFAM" id="SSF55681">
    <property type="entry name" value="Class II aaRS and biotin synthetases"/>
    <property type="match status" value="1"/>
</dbReference>
<dbReference type="GO" id="GO:0005737">
    <property type="term" value="C:cytoplasm"/>
    <property type="evidence" value="ECO:0007669"/>
    <property type="project" value="TreeGrafter"/>
</dbReference>
<dbReference type="OrthoDB" id="9807064at2"/>
<feature type="domain" description="BPL/LPL catalytic" evidence="2">
    <location>
        <begin position="6"/>
        <end position="185"/>
    </location>
</feature>
<reference evidence="6" key="3">
    <citation type="submission" date="2017-10" db="EMBL/GenBank/DDBJ databases">
        <authorList>
            <person name="Frank J."/>
        </authorList>
    </citation>
    <scope>NUCLEOTIDE SEQUENCE [LARGE SCALE GENOMIC DNA]</scope>
</reference>
<dbReference type="EMBL" id="LT934425">
    <property type="protein sequence ID" value="SOH04298.1"/>
    <property type="molecule type" value="Genomic_DNA"/>
</dbReference>
<reference evidence="4 7" key="5">
    <citation type="submission" date="2020-02" db="EMBL/GenBank/DDBJ databases">
        <title>Newly sequenced genome of strain CSTR1 showed variability in Candidatus Kuenenia stuttgartiensis genomes.</title>
        <authorList>
            <person name="Ding C."/>
            <person name="Adrian L."/>
        </authorList>
    </citation>
    <scope>NUCLEOTIDE SEQUENCE [LARGE SCALE GENOMIC DNA]</scope>
    <source>
        <strain evidence="4 7">CSTR1</strain>
    </source>
</reference>
<evidence type="ECO:0000259" key="2">
    <source>
        <dbReference type="PROSITE" id="PS51733"/>
    </source>
</evidence>
<evidence type="ECO:0000313" key="3">
    <source>
        <dbReference type="EMBL" id="CAJ72804.1"/>
    </source>
</evidence>
<reference evidence="5" key="4">
    <citation type="submission" date="2017-10" db="EMBL/GenBank/DDBJ databases">
        <authorList>
            <person name="Banno H."/>
            <person name="Chua N.-H."/>
        </authorList>
    </citation>
    <scope>NUCLEOTIDE SEQUENCE [LARGE SCALE GENOMIC DNA]</scope>
    <source>
        <strain evidence="5">Kuenenia_mbr1_ru-nijmegen</strain>
    </source>
</reference>
<dbReference type="CDD" id="cd16442">
    <property type="entry name" value="BPL"/>
    <property type="match status" value="1"/>
</dbReference>
<dbReference type="RefSeq" id="WP_099325016.1">
    <property type="nucleotide sequence ID" value="NZ_CP049055.1"/>
</dbReference>
<dbReference type="GO" id="GO:0004077">
    <property type="term" value="F:biotin--[biotin carboxyl-carrier protein] ligase activity"/>
    <property type="evidence" value="ECO:0007669"/>
    <property type="project" value="UniProtKB-EC"/>
</dbReference>
<dbReference type="AlphaFoldDB" id="Q1Q0F1"/>
<dbReference type="InterPro" id="IPR045864">
    <property type="entry name" value="aa-tRNA-synth_II/BPL/LPL"/>
</dbReference>
<organism evidence="3">
    <name type="scientific">Kuenenia stuttgartiensis</name>
    <dbReference type="NCBI Taxonomy" id="174633"/>
    <lineage>
        <taxon>Bacteria</taxon>
        <taxon>Pseudomonadati</taxon>
        <taxon>Planctomycetota</taxon>
        <taxon>Candidatus Brocadiia</taxon>
        <taxon>Candidatus Brocadiales</taxon>
        <taxon>Candidatus Brocadiaceae</taxon>
        <taxon>Candidatus Kuenenia</taxon>
    </lineage>
</organism>
<protein>
    <submittedName>
        <fullName evidence="4">Biotin--[acetyl-CoA-carboxylase] ligase</fullName>
    </submittedName>
    <submittedName>
        <fullName evidence="3">Similar to bifunctional protein Bir A [biotin-[acetyl-CoA carboxylase] synthetase / biotin operon repressor</fullName>
        <ecNumber evidence="3 4">6.3.4.15</ecNumber>
    </submittedName>
</protein>
<dbReference type="Pfam" id="PF03099">
    <property type="entry name" value="BPL_LplA_LipB"/>
    <property type="match status" value="1"/>
</dbReference>
<keyword evidence="1 3" id="KW-0436">Ligase</keyword>
<dbReference type="EMBL" id="CP049055">
    <property type="protein sequence ID" value="QII09816.1"/>
    <property type="molecule type" value="Genomic_DNA"/>
</dbReference>
<evidence type="ECO:0000256" key="1">
    <source>
        <dbReference type="ARBA" id="ARBA00022598"/>
    </source>
</evidence>
<evidence type="ECO:0000313" key="6">
    <source>
        <dbReference type="Proteomes" id="UP000221734"/>
    </source>
</evidence>
<sequence>MIKFLEPEWHDKLSSTNTVLLRWLKNEKDIPTGFVLAALEQTAGHGRSNHHWLSQPGEDLTFSFLLSTRHDLSGLASLSMAISLGIASALDTFGFTTQTKWPNDLLVRGRKIGGILSEESGVKRPNGHAAIVVGVGVNVNMQEPQVSSMKKPATSLRIETGKKHLIRDVLNIILEMLPQWIDRWEAGGFPAIRNEWLARCCFVGERITLGEGMEQRSGILTGFGEKGQIILRGDDGLLCDVWAGEVE</sequence>
<dbReference type="Proteomes" id="UP000221734">
    <property type="component" value="Chromosome Kuenenia_stuttgartiensis_MBR1"/>
</dbReference>
<dbReference type="EC" id="6.3.4.15" evidence="3 4"/>
<dbReference type="PROSITE" id="PS51733">
    <property type="entry name" value="BPL_LPL_CATALYTIC"/>
    <property type="match status" value="1"/>
</dbReference>
<dbReference type="KEGG" id="kst:KSMBR1_1799"/>
<dbReference type="Proteomes" id="UP000501926">
    <property type="component" value="Chromosome"/>
</dbReference>
<reference evidence="3" key="1">
    <citation type="journal article" date="2006" name="Nature">
        <title>Deciphering the evolution and metabolism of an anammox bacterium from a community genome.</title>
        <authorList>
            <person name="Strous M."/>
            <person name="Pelletier E."/>
            <person name="Mangenot S."/>
            <person name="Rattei T."/>
            <person name="Lehner A."/>
            <person name="Taylor M.W."/>
            <person name="Horn M."/>
            <person name="Daims H."/>
            <person name="Bartol-Mavel D."/>
            <person name="Wincker P."/>
            <person name="Barbe V."/>
            <person name="Fonknechten N."/>
            <person name="Vallenet D."/>
            <person name="Segurens B."/>
            <person name="Schenowitz-Truong C."/>
            <person name="Medigue C."/>
            <person name="Collingro A."/>
            <person name="Snel B."/>
            <person name="Dutilh B.E."/>
            <person name="OpDenCamp H.J.M."/>
            <person name="vanDerDrift C."/>
            <person name="Cirpus I."/>
            <person name="vanDePas-Schoonen K.T."/>
            <person name="Harhangi H.R."/>
            <person name="vanNiftrik L."/>
            <person name="Schmid M."/>
            <person name="Keltjens J."/>
            <person name="vanDeVossenberg J."/>
            <person name="Kartal B."/>
            <person name="Meier H."/>
            <person name="Frishman D."/>
            <person name="Huynen M.A."/>
            <person name="Mewes H."/>
            <person name="Weissenbach J."/>
            <person name="Jetten M.S.M."/>
            <person name="Wagner M."/>
            <person name="LePaslier D."/>
        </authorList>
    </citation>
    <scope>NUCLEOTIDE SEQUENCE</scope>
</reference>
<dbReference type="NCBIfam" id="TIGR00121">
    <property type="entry name" value="birA_ligase"/>
    <property type="match status" value="1"/>
</dbReference>
<name>Q1Q0F1_KUEST</name>
<accession>Q1Q0F1</accession>
<reference evidence="3" key="2">
    <citation type="submission" date="2006-01" db="EMBL/GenBank/DDBJ databases">
        <authorList>
            <person name="Genoscope"/>
        </authorList>
    </citation>
    <scope>NUCLEOTIDE SEQUENCE</scope>
</reference>
<dbReference type="PANTHER" id="PTHR12835">
    <property type="entry name" value="BIOTIN PROTEIN LIGASE"/>
    <property type="match status" value="1"/>
</dbReference>
<keyword evidence="6" id="KW-1185">Reference proteome</keyword>
<evidence type="ECO:0000313" key="5">
    <source>
        <dbReference type="EMBL" id="SOH04298.1"/>
    </source>
</evidence>
<dbReference type="Gene3D" id="3.30.930.10">
    <property type="entry name" value="Bira Bifunctional Protein, Domain 2"/>
    <property type="match status" value="1"/>
</dbReference>
<proteinExistence type="predicted"/>
<dbReference type="PANTHER" id="PTHR12835:SF5">
    <property type="entry name" value="BIOTIN--PROTEIN LIGASE"/>
    <property type="match status" value="1"/>
</dbReference>
<gene>
    <name evidence="3" type="primary">birA</name>
    <name evidence="5" type="synonym">birA_1</name>
    <name evidence="4" type="ORF">KsCSTR_04370</name>
    <name evidence="5" type="ORF">KSMBR1_1799</name>
    <name evidence="3" type="ORF">kustd2059</name>
</gene>
<dbReference type="EMBL" id="CT573072">
    <property type="protein sequence ID" value="CAJ72804.1"/>
    <property type="molecule type" value="Genomic_DNA"/>
</dbReference>
<dbReference type="InterPro" id="IPR004408">
    <property type="entry name" value="Biotin_CoA_COase_ligase"/>
</dbReference>
<evidence type="ECO:0000313" key="7">
    <source>
        <dbReference type="Proteomes" id="UP000501926"/>
    </source>
</evidence>
<evidence type="ECO:0000313" key="4">
    <source>
        <dbReference type="EMBL" id="QII09816.1"/>
    </source>
</evidence>